<gene>
    <name evidence="2" type="ORF">AC477_01380</name>
</gene>
<keyword evidence="1" id="KW-1133">Transmembrane helix</keyword>
<dbReference type="EMBL" id="LFWU01000026">
    <property type="protein sequence ID" value="KON33601.1"/>
    <property type="molecule type" value="Genomic_DNA"/>
</dbReference>
<comment type="caution">
    <text evidence="2">The sequence shown here is derived from an EMBL/GenBank/DDBJ whole genome shotgun (WGS) entry which is preliminary data.</text>
</comment>
<evidence type="ECO:0000313" key="3">
    <source>
        <dbReference type="Proteomes" id="UP000037237"/>
    </source>
</evidence>
<dbReference type="Proteomes" id="UP000037237">
    <property type="component" value="Unassembled WGS sequence"/>
</dbReference>
<accession>A0A0M0BZK9</accession>
<protein>
    <submittedName>
        <fullName evidence="2">Uncharacterized protein</fullName>
    </submittedName>
</protein>
<feature type="transmembrane region" description="Helical" evidence="1">
    <location>
        <begin position="7"/>
        <end position="27"/>
    </location>
</feature>
<organism evidence="2 3">
    <name type="scientific">miscellaneous Crenarchaeota group-1 archaeon SG8-32-1</name>
    <dbReference type="NCBI Taxonomy" id="1685124"/>
    <lineage>
        <taxon>Archaea</taxon>
        <taxon>Candidatus Bathyarchaeota</taxon>
        <taxon>MCG-1</taxon>
    </lineage>
</organism>
<name>A0A0M0BZK9_9ARCH</name>
<evidence type="ECO:0000313" key="2">
    <source>
        <dbReference type="EMBL" id="KON33601.1"/>
    </source>
</evidence>
<keyword evidence="1" id="KW-0812">Transmembrane</keyword>
<reference evidence="2 3" key="1">
    <citation type="submission" date="2015-06" db="EMBL/GenBank/DDBJ databases">
        <title>New insights into the roles of widespread benthic archaea in carbon and nitrogen cycling.</title>
        <authorList>
            <person name="Lazar C.S."/>
            <person name="Baker B.J."/>
            <person name="Seitz K.W."/>
            <person name="Hyde A.S."/>
            <person name="Dick G.J."/>
            <person name="Hinrichs K.-U."/>
            <person name="Teske A.P."/>
        </authorList>
    </citation>
    <scope>NUCLEOTIDE SEQUENCE [LARGE SCALE GENOMIC DNA]</scope>
    <source>
        <strain evidence="2">SG8-32-1</strain>
    </source>
</reference>
<proteinExistence type="predicted"/>
<sequence length="152" mass="16937">MNLWARFFMFSILSSSIFAFSFTTIWASDSEDATVVISNAEAFLSGTFEAILEAEQAGANVSLFLSRLNLGGEYLNEANVLYSAGAYDDSILFANLCIETVNDIRTESIELVGKVETDFSSKLFWSIFGVLIVGIAGFVTWLFFKRNYLERV</sequence>
<dbReference type="AlphaFoldDB" id="A0A0M0BZK9"/>
<evidence type="ECO:0000256" key="1">
    <source>
        <dbReference type="SAM" id="Phobius"/>
    </source>
</evidence>
<keyword evidence="1" id="KW-0472">Membrane</keyword>
<feature type="transmembrane region" description="Helical" evidence="1">
    <location>
        <begin position="123"/>
        <end position="144"/>
    </location>
</feature>